<reference evidence="7" key="2">
    <citation type="journal article" date="2021" name="PeerJ">
        <title>Extensive microbial diversity within the chicken gut microbiome revealed by metagenomics and culture.</title>
        <authorList>
            <person name="Gilroy R."/>
            <person name="Ravi A."/>
            <person name="Getino M."/>
            <person name="Pursley I."/>
            <person name="Horton D.L."/>
            <person name="Alikhan N.F."/>
            <person name="Baker D."/>
            <person name="Gharbi K."/>
            <person name="Hall N."/>
            <person name="Watson M."/>
            <person name="Adriaenssens E.M."/>
            <person name="Foster-Nyarko E."/>
            <person name="Jarju S."/>
            <person name="Secka A."/>
            <person name="Antonio M."/>
            <person name="Oren A."/>
            <person name="Chaudhuri R.R."/>
            <person name="La Ragione R."/>
            <person name="Hildebrand F."/>
            <person name="Pallen M.J."/>
        </authorList>
    </citation>
    <scope>NUCLEOTIDE SEQUENCE</scope>
    <source>
        <strain evidence="7">CHK199-13235</strain>
    </source>
</reference>
<feature type="transmembrane region" description="Helical" evidence="6">
    <location>
        <begin position="50"/>
        <end position="70"/>
    </location>
</feature>
<dbReference type="GO" id="GO:0005886">
    <property type="term" value="C:plasma membrane"/>
    <property type="evidence" value="ECO:0007669"/>
    <property type="project" value="TreeGrafter"/>
</dbReference>
<feature type="transmembrane region" description="Helical" evidence="6">
    <location>
        <begin position="76"/>
        <end position="94"/>
    </location>
</feature>
<reference evidence="7" key="1">
    <citation type="submission" date="2020-10" db="EMBL/GenBank/DDBJ databases">
        <authorList>
            <person name="Gilroy R."/>
        </authorList>
    </citation>
    <scope>NUCLEOTIDE SEQUENCE</scope>
    <source>
        <strain evidence="7">CHK199-13235</strain>
    </source>
</reference>
<dbReference type="GO" id="GO:0032153">
    <property type="term" value="C:cell division site"/>
    <property type="evidence" value="ECO:0007669"/>
    <property type="project" value="TreeGrafter"/>
</dbReference>
<dbReference type="GO" id="GO:0008360">
    <property type="term" value="P:regulation of cell shape"/>
    <property type="evidence" value="ECO:0007669"/>
    <property type="project" value="UniProtKB-KW"/>
</dbReference>
<dbReference type="PANTHER" id="PTHR30474:SF1">
    <property type="entry name" value="PEPTIDOGLYCAN GLYCOSYLTRANSFERASE MRDB"/>
    <property type="match status" value="1"/>
</dbReference>
<accession>A0A9D1FMR3</accession>
<evidence type="ECO:0000313" key="8">
    <source>
        <dbReference type="Proteomes" id="UP000824002"/>
    </source>
</evidence>
<proteinExistence type="predicted"/>
<feature type="transmembrane region" description="Helical" evidence="6">
    <location>
        <begin position="147"/>
        <end position="164"/>
    </location>
</feature>
<evidence type="ECO:0000256" key="5">
    <source>
        <dbReference type="ARBA" id="ARBA00023136"/>
    </source>
</evidence>
<dbReference type="EMBL" id="DVJP01000047">
    <property type="protein sequence ID" value="HIS76564.1"/>
    <property type="molecule type" value="Genomic_DNA"/>
</dbReference>
<evidence type="ECO:0000256" key="3">
    <source>
        <dbReference type="ARBA" id="ARBA00022960"/>
    </source>
</evidence>
<feature type="transmembrane region" description="Helical" evidence="6">
    <location>
        <begin position="193"/>
        <end position="211"/>
    </location>
</feature>
<feature type="transmembrane region" description="Helical" evidence="6">
    <location>
        <begin position="18"/>
        <end position="38"/>
    </location>
</feature>
<dbReference type="AlphaFoldDB" id="A0A9D1FMR3"/>
<feature type="transmembrane region" description="Helical" evidence="6">
    <location>
        <begin position="170"/>
        <end position="188"/>
    </location>
</feature>
<comment type="caution">
    <text evidence="7">The sequence shown here is derived from an EMBL/GenBank/DDBJ whole genome shotgun (WGS) entry which is preliminary data.</text>
</comment>
<organism evidence="7 8">
    <name type="scientific">Candidatus Merdivicinus excrementipullorum</name>
    <dbReference type="NCBI Taxonomy" id="2840867"/>
    <lineage>
        <taxon>Bacteria</taxon>
        <taxon>Bacillati</taxon>
        <taxon>Bacillota</taxon>
        <taxon>Clostridia</taxon>
        <taxon>Eubacteriales</taxon>
        <taxon>Oscillospiraceae</taxon>
        <taxon>Oscillospiraceae incertae sedis</taxon>
        <taxon>Candidatus Merdivicinus</taxon>
    </lineage>
</organism>
<dbReference type="GO" id="GO:0051301">
    <property type="term" value="P:cell division"/>
    <property type="evidence" value="ECO:0007669"/>
    <property type="project" value="InterPro"/>
</dbReference>
<feature type="transmembrane region" description="Helical" evidence="6">
    <location>
        <begin position="343"/>
        <end position="367"/>
    </location>
</feature>
<evidence type="ECO:0000313" key="7">
    <source>
        <dbReference type="EMBL" id="HIS76564.1"/>
    </source>
</evidence>
<dbReference type="Proteomes" id="UP000824002">
    <property type="component" value="Unassembled WGS sequence"/>
</dbReference>
<evidence type="ECO:0000256" key="4">
    <source>
        <dbReference type="ARBA" id="ARBA00022989"/>
    </source>
</evidence>
<keyword evidence="4 6" id="KW-1133">Transmembrane helix</keyword>
<keyword evidence="2 6" id="KW-0812">Transmembrane</keyword>
<evidence type="ECO:0000256" key="1">
    <source>
        <dbReference type="ARBA" id="ARBA00004141"/>
    </source>
</evidence>
<dbReference type="Pfam" id="PF01098">
    <property type="entry name" value="FTSW_RODA_SPOVE"/>
    <property type="match status" value="1"/>
</dbReference>
<evidence type="ECO:0000256" key="6">
    <source>
        <dbReference type="SAM" id="Phobius"/>
    </source>
</evidence>
<gene>
    <name evidence="7" type="ORF">IAB51_07100</name>
</gene>
<dbReference type="GO" id="GO:0015648">
    <property type="term" value="F:lipid-linked peptidoglycan transporter activity"/>
    <property type="evidence" value="ECO:0007669"/>
    <property type="project" value="TreeGrafter"/>
</dbReference>
<name>A0A9D1FMR3_9FIRM</name>
<keyword evidence="5 6" id="KW-0472">Membrane</keyword>
<protein>
    <submittedName>
        <fullName evidence="7">FtsW/RodA/SpoVE family cell cycle protein</fullName>
    </submittedName>
</protein>
<keyword evidence="3" id="KW-0133">Cell shape</keyword>
<comment type="subcellular location">
    <subcellularLocation>
        <location evidence="1">Membrane</location>
        <topology evidence="1">Multi-pass membrane protein</topology>
    </subcellularLocation>
</comment>
<dbReference type="InterPro" id="IPR001182">
    <property type="entry name" value="FtsW/RodA"/>
</dbReference>
<dbReference type="PANTHER" id="PTHR30474">
    <property type="entry name" value="CELL CYCLE PROTEIN"/>
    <property type="match status" value="1"/>
</dbReference>
<feature type="transmembrane region" description="Helical" evidence="6">
    <location>
        <begin position="310"/>
        <end position="337"/>
    </location>
</feature>
<sequence>MKDFWQAVKNYFHRLDKALLILCAGAVLFSLTILYSELRAGFITTRQLKMQMLAGTLGIIAMVVMTLISYRFLAKLWFVHLPVTLGLVLATFVLPEPFVFKPGGSDDVAWLKFGSLSLQPSELLKISFILTFALHLSKVRDQMHKPLQVLLLCIHGAVPCLLIFKQGDMGSALVFFFIFLCMIFTAGLQWRYIIGGIGVLAVAAPIVWFRIPPYLKQRIYALMDIENSTLAEAYQQQVGQKILGSGQIFGKGLFSDDLNHVYAIHNDFILAHIGQTLGFAGCVFVILLLVAICVKVLLVARGSADPLGCYICVGVFAMFFFQFAINVGMVLCLVPVIGITMPFISYGGTSLLASFCAMGLVMSVYSFNLKRGY</sequence>
<evidence type="ECO:0000256" key="2">
    <source>
        <dbReference type="ARBA" id="ARBA00022692"/>
    </source>
</evidence>
<feature type="transmembrane region" description="Helical" evidence="6">
    <location>
        <begin position="277"/>
        <end position="298"/>
    </location>
</feature>